<dbReference type="InterPro" id="IPR050708">
    <property type="entry name" value="T6SS_VgrG/RHS"/>
</dbReference>
<keyword evidence="1" id="KW-0677">Repeat</keyword>
<reference evidence="3" key="1">
    <citation type="submission" date="2018-01" db="EMBL/GenBank/DDBJ databases">
        <authorList>
            <person name="Regsiter A."/>
            <person name="William W."/>
        </authorList>
    </citation>
    <scope>NUCLEOTIDE SEQUENCE</scope>
    <source>
        <strain evidence="3">TRIP AH-1</strain>
    </source>
</reference>
<protein>
    <recommendedName>
        <fullName evidence="2">Teneurin-like YD-shell domain-containing protein</fullName>
    </recommendedName>
</protein>
<dbReference type="Gene3D" id="2.180.10.10">
    <property type="entry name" value="RHS repeat-associated core"/>
    <property type="match status" value="1"/>
</dbReference>
<dbReference type="InterPro" id="IPR056823">
    <property type="entry name" value="TEN-like_YD-shell"/>
</dbReference>
<organism evidence="3">
    <name type="scientific">uncultured Desulfobacterium sp</name>
    <dbReference type="NCBI Taxonomy" id="201089"/>
    <lineage>
        <taxon>Bacteria</taxon>
        <taxon>Pseudomonadati</taxon>
        <taxon>Thermodesulfobacteriota</taxon>
        <taxon>Desulfobacteria</taxon>
        <taxon>Desulfobacterales</taxon>
        <taxon>Desulfobacteriaceae</taxon>
        <taxon>Desulfobacterium</taxon>
        <taxon>environmental samples</taxon>
    </lineage>
</organism>
<dbReference type="InterPro" id="IPR031325">
    <property type="entry name" value="RHS_repeat"/>
</dbReference>
<dbReference type="Pfam" id="PF25023">
    <property type="entry name" value="TEN_YD-shell"/>
    <property type="match status" value="1"/>
</dbReference>
<gene>
    <name evidence="3" type="ORF">PITCH_A1290001</name>
</gene>
<feature type="domain" description="Teneurin-like YD-shell" evidence="2">
    <location>
        <begin position="130"/>
        <end position="391"/>
    </location>
</feature>
<sequence length="526" mass="57537">MTTYGYTPSGKLETITYQDSSTVNFAYDVRDNLQSMQDSLGTTTYNLYDAANRLKTVTNPYGLVVSYNYDAAGNITDITYPGSKMVHYTYDQLNRLDTVTINWLSKTANYDYDQTGALSRVDNFNGTWTSFGYDNAGRLTDIQNRKTDLSVLATYHFTLDNNGNRTFIDQHEPLFPTLGANTTNYTYNAKKSRLLTAGGTSFSYDDEGQTINKGGTTYSFDYEHRLTGVGSSYSYFYDGMGNRLKAVRSGVETRYLYDPKGNLLAETDNNDVITKYYIHGQGLLAMVTASGQIYCYHFNATGSTIAMTDSSQNVVNSYAYTPFGEIASQQETVAQPFKYVGQHGVMAEPNGLLYMRNRYYDSSTGRFISEDPSGFGGGDVNLYVYCNNNPVLLVDPTGLFNSETFFNGFSKFAQGTAGIAGSAALLTITDGAAWPIAVPAIFVSTSQASEGISGMIAGAISSTPVTIPNTSLTYNVTLLATADRNQATFNDSAVGLGVNTIKPHRTFVWVPPICCGRIIVFLTGMS</sequence>
<dbReference type="NCBIfam" id="TIGR03696">
    <property type="entry name" value="Rhs_assc_core"/>
    <property type="match status" value="1"/>
</dbReference>
<dbReference type="PANTHER" id="PTHR32305">
    <property type="match status" value="1"/>
</dbReference>
<evidence type="ECO:0000256" key="1">
    <source>
        <dbReference type="ARBA" id="ARBA00022737"/>
    </source>
</evidence>
<dbReference type="InterPro" id="IPR022385">
    <property type="entry name" value="Rhs_assc_core"/>
</dbReference>
<evidence type="ECO:0000259" key="2">
    <source>
        <dbReference type="Pfam" id="PF25023"/>
    </source>
</evidence>
<accession>A0A445MS36</accession>
<dbReference type="InterPro" id="IPR006530">
    <property type="entry name" value="YD"/>
</dbReference>
<dbReference type="EMBL" id="OJIN01000034">
    <property type="protein sequence ID" value="SPD72324.1"/>
    <property type="molecule type" value="Genomic_DNA"/>
</dbReference>
<dbReference type="AlphaFoldDB" id="A0A445MS36"/>
<name>A0A445MS36_9BACT</name>
<evidence type="ECO:0000313" key="3">
    <source>
        <dbReference type="EMBL" id="SPD72324.1"/>
    </source>
</evidence>
<proteinExistence type="predicted"/>
<dbReference type="Pfam" id="PF05593">
    <property type="entry name" value="RHS_repeat"/>
    <property type="match status" value="1"/>
</dbReference>
<dbReference type="NCBIfam" id="TIGR01643">
    <property type="entry name" value="YD_repeat_2x"/>
    <property type="match status" value="3"/>
</dbReference>
<dbReference type="PANTHER" id="PTHR32305:SF15">
    <property type="entry name" value="PROTEIN RHSA-RELATED"/>
    <property type="match status" value="1"/>
</dbReference>